<dbReference type="GO" id="GO:0005886">
    <property type="term" value="C:plasma membrane"/>
    <property type="evidence" value="ECO:0007669"/>
    <property type="project" value="UniProtKB-SubCell"/>
</dbReference>
<dbReference type="OrthoDB" id="2261376at2759"/>
<dbReference type="AlphaFoldDB" id="W6MG75"/>
<feature type="transmembrane region" description="Helical" evidence="9">
    <location>
        <begin position="280"/>
        <end position="303"/>
    </location>
</feature>
<feature type="transmembrane region" description="Helical" evidence="9">
    <location>
        <begin position="242"/>
        <end position="260"/>
    </location>
</feature>
<evidence type="ECO:0000256" key="2">
    <source>
        <dbReference type="ARBA" id="ARBA00010992"/>
    </source>
</evidence>
<feature type="transmembrane region" description="Helical" evidence="9">
    <location>
        <begin position="207"/>
        <end position="230"/>
    </location>
</feature>
<dbReference type="Pfam" id="PF00083">
    <property type="entry name" value="Sugar_tr"/>
    <property type="match status" value="2"/>
</dbReference>
<feature type="region of interest" description="Disordered" evidence="8">
    <location>
        <begin position="522"/>
        <end position="545"/>
    </location>
</feature>
<dbReference type="PANTHER" id="PTHR23508:SF10">
    <property type="entry name" value="CARBOXYLIC ACID TRANSPORTER PROTEIN HOMOLOG"/>
    <property type="match status" value="1"/>
</dbReference>
<dbReference type="PROSITE" id="PS50850">
    <property type="entry name" value="MFS"/>
    <property type="match status" value="1"/>
</dbReference>
<dbReference type="Gene3D" id="1.20.1250.20">
    <property type="entry name" value="MFS general substrate transporter like domains"/>
    <property type="match status" value="1"/>
</dbReference>
<keyword evidence="7 9" id="KW-0472">Membrane</keyword>
<feature type="transmembrane region" description="Helical" evidence="9">
    <location>
        <begin position="385"/>
        <end position="403"/>
    </location>
</feature>
<evidence type="ECO:0000313" key="11">
    <source>
        <dbReference type="EMBL" id="CDK24473.1"/>
    </source>
</evidence>
<evidence type="ECO:0000256" key="8">
    <source>
        <dbReference type="SAM" id="MobiDB-lite"/>
    </source>
</evidence>
<comment type="similarity">
    <text evidence="2">Belongs to the major facilitator superfamily. Sugar transporter (TC 2.A.1.1) family.</text>
</comment>
<keyword evidence="4 9" id="KW-0812">Transmembrane</keyword>
<protein>
    <recommendedName>
        <fullName evidence="10">Major facilitator superfamily (MFS) profile domain-containing protein</fullName>
    </recommendedName>
</protein>
<reference evidence="11" key="2">
    <citation type="submission" date="2014-02" db="EMBL/GenBank/DDBJ databases">
        <title>Complete DNA sequence of /Kuraishia capsulata/ illustrates novel genomic features among budding yeasts (/Saccharomycotina/).</title>
        <authorList>
            <person name="Morales L."/>
            <person name="Noel B."/>
            <person name="Porcel B."/>
            <person name="Marcet-Houben M."/>
            <person name="Hullo M-F."/>
            <person name="Sacerdot C."/>
            <person name="Tekaia F."/>
            <person name="Leh-Louis V."/>
            <person name="Despons L."/>
            <person name="Khanna V."/>
            <person name="Aury J-M."/>
            <person name="Barbe V."/>
            <person name="Couloux A."/>
            <person name="Labadie K."/>
            <person name="Pelletier E."/>
            <person name="Souciet J-L."/>
            <person name="Boekhout T."/>
            <person name="Gabaldon T."/>
            <person name="Wincker P."/>
            <person name="Dujon B."/>
        </authorList>
    </citation>
    <scope>NUCLEOTIDE SEQUENCE</scope>
    <source>
        <strain evidence="11">CBS 1993</strain>
    </source>
</reference>
<dbReference type="InterPro" id="IPR020846">
    <property type="entry name" value="MFS_dom"/>
</dbReference>
<feature type="domain" description="Major facilitator superfamily (MFS) profile" evidence="10">
    <location>
        <begin position="69"/>
        <end position="485"/>
    </location>
</feature>
<keyword evidence="12" id="KW-1185">Reference proteome</keyword>
<dbReference type="STRING" id="1382522.W6MG75"/>
<evidence type="ECO:0000256" key="3">
    <source>
        <dbReference type="ARBA" id="ARBA00022448"/>
    </source>
</evidence>
<dbReference type="InterPro" id="IPR005828">
    <property type="entry name" value="MFS_sugar_transport-like"/>
</dbReference>
<dbReference type="GO" id="GO:0030643">
    <property type="term" value="P:intracellular phosphate ion homeostasis"/>
    <property type="evidence" value="ECO:0007669"/>
    <property type="project" value="EnsemblFungi"/>
</dbReference>
<name>W6MG75_9ASCO</name>
<proteinExistence type="inferred from homology"/>
<organism evidence="11 12">
    <name type="scientific">Kuraishia capsulata CBS 1993</name>
    <dbReference type="NCBI Taxonomy" id="1382522"/>
    <lineage>
        <taxon>Eukaryota</taxon>
        <taxon>Fungi</taxon>
        <taxon>Dikarya</taxon>
        <taxon>Ascomycota</taxon>
        <taxon>Saccharomycotina</taxon>
        <taxon>Pichiomycetes</taxon>
        <taxon>Pichiales</taxon>
        <taxon>Pichiaceae</taxon>
        <taxon>Kuraishia</taxon>
    </lineage>
</organism>
<evidence type="ECO:0000256" key="5">
    <source>
        <dbReference type="ARBA" id="ARBA00022989"/>
    </source>
</evidence>
<feature type="transmembrane region" description="Helical" evidence="9">
    <location>
        <begin position="359"/>
        <end position="379"/>
    </location>
</feature>
<gene>
    <name evidence="11" type="ORF">KUCA_T00000436001</name>
</gene>
<dbReference type="PANTHER" id="PTHR23508">
    <property type="entry name" value="CARBOXYLIC ACID TRANSPORTER PROTEIN HOMOLOG"/>
    <property type="match status" value="1"/>
</dbReference>
<reference evidence="11" key="1">
    <citation type="submission" date="2013-12" db="EMBL/GenBank/DDBJ databases">
        <authorList>
            <person name="Genoscope - CEA"/>
        </authorList>
    </citation>
    <scope>NUCLEOTIDE SEQUENCE</scope>
    <source>
        <strain evidence="11">CBS 1993</strain>
    </source>
</reference>
<dbReference type="SUPFAM" id="SSF103473">
    <property type="entry name" value="MFS general substrate transporter"/>
    <property type="match status" value="1"/>
</dbReference>
<evidence type="ECO:0000313" key="12">
    <source>
        <dbReference type="Proteomes" id="UP000019384"/>
    </source>
</evidence>
<dbReference type="GO" id="GO:0001406">
    <property type="term" value="F:glycerophosphodiester transmembrane transporter activity"/>
    <property type="evidence" value="ECO:0007669"/>
    <property type="project" value="UniProtKB-ARBA"/>
</dbReference>
<evidence type="ECO:0000259" key="10">
    <source>
        <dbReference type="PROSITE" id="PS50850"/>
    </source>
</evidence>
<keyword evidence="6" id="KW-0843">Virulence</keyword>
<keyword evidence="3" id="KW-0813">Transport</keyword>
<dbReference type="GO" id="GO:0046943">
    <property type="term" value="F:carboxylic acid transmembrane transporter activity"/>
    <property type="evidence" value="ECO:0007669"/>
    <property type="project" value="TreeGrafter"/>
</dbReference>
<evidence type="ECO:0000256" key="6">
    <source>
        <dbReference type="ARBA" id="ARBA00023026"/>
    </source>
</evidence>
<evidence type="ECO:0000256" key="4">
    <source>
        <dbReference type="ARBA" id="ARBA00022692"/>
    </source>
</evidence>
<dbReference type="RefSeq" id="XP_022456490.1">
    <property type="nucleotide sequence ID" value="XM_022604976.1"/>
</dbReference>
<dbReference type="InterPro" id="IPR036259">
    <property type="entry name" value="MFS_trans_sf"/>
</dbReference>
<feature type="transmembrane region" description="Helical" evidence="9">
    <location>
        <begin position="424"/>
        <end position="443"/>
    </location>
</feature>
<evidence type="ECO:0000256" key="9">
    <source>
        <dbReference type="SAM" id="Phobius"/>
    </source>
</evidence>
<dbReference type="FunFam" id="1.20.1250.20:FF:000140">
    <property type="entry name" value="Putative MFS phospholipid transporter"/>
    <property type="match status" value="1"/>
</dbReference>
<dbReference type="HOGENOM" id="CLU_001265_46_12_1"/>
<comment type="subcellular location">
    <subcellularLocation>
        <location evidence="1">Cell membrane</location>
        <topology evidence="1">Multi-pass membrane protein</topology>
    </subcellularLocation>
</comment>
<dbReference type="Proteomes" id="UP000019384">
    <property type="component" value="Unassembled WGS sequence"/>
</dbReference>
<evidence type="ECO:0000256" key="7">
    <source>
        <dbReference type="ARBA" id="ARBA00023136"/>
    </source>
</evidence>
<keyword evidence="5 9" id="KW-1133">Transmembrane helix</keyword>
<feature type="transmembrane region" description="Helical" evidence="9">
    <location>
        <begin position="463"/>
        <end position="481"/>
    </location>
</feature>
<evidence type="ECO:0000256" key="1">
    <source>
        <dbReference type="ARBA" id="ARBA00004651"/>
    </source>
</evidence>
<dbReference type="EMBL" id="HG793125">
    <property type="protein sequence ID" value="CDK24473.1"/>
    <property type="molecule type" value="Genomic_DNA"/>
</dbReference>
<dbReference type="GeneID" id="34517878"/>
<feature type="transmembrane region" description="Helical" evidence="9">
    <location>
        <begin position="139"/>
        <end position="159"/>
    </location>
</feature>
<accession>W6MG75</accession>
<sequence length="545" mass="58428">MASRDLPKSFSDAVIGWVPRAKKEITWAKTTNETDPELTSVGSLSGRAPYVPTQIVETESSVKAKNLWPIFTAGAGLFSDGYVNNSISTASTCLSLLYGAEYKKSRAINNVSSIAFAGTVLGQLTFGVLSDYMSRKTGMLISSAILIVFAILCSGSWGAGGSAGGLFAALTAYRFFLGVGIGAEYPTGSAACAEASALLPAGHRNRYFAWFTNFMIDMGFVVSAFVPMVMLWICGPNHLTPVWRVTLGLGAIPPLSLFLMRLKFKEGEAFTKTNFKGVRVPYGAIIKFYWFRLIIVAVIWWIYDFSVYAFGIYSSTILAEIIPDGDLYKTFGWNVVINLFYIPGAFLGALAADYIGPRLCLAVGVFLQAIIGYIMAGCLESLKKHIAGFVVVYGIFLTFGEFGPGDNIGLLASKTSATPIRGQYYGIAAATGKIGAFVGTYLFPIIEADAGGADTTPGLQAPFWTASTLAIFAGVLALFFLPAVDQDAMAAEDVKFLEYLASTGFDISQLGDGSLASQINNSAETAQTDEKEEVVEVSPEYSDKK</sequence>
<feature type="transmembrane region" description="Helical" evidence="9">
    <location>
        <begin position="331"/>
        <end position="352"/>
    </location>
</feature>